<organism evidence="9 10">
    <name type="scientific">Chiloscyllium punctatum</name>
    <name type="common">Brownbanded bambooshark</name>
    <name type="synonym">Hemiscyllium punctatum</name>
    <dbReference type="NCBI Taxonomy" id="137246"/>
    <lineage>
        <taxon>Eukaryota</taxon>
        <taxon>Metazoa</taxon>
        <taxon>Chordata</taxon>
        <taxon>Craniata</taxon>
        <taxon>Vertebrata</taxon>
        <taxon>Chondrichthyes</taxon>
        <taxon>Elasmobranchii</taxon>
        <taxon>Galeomorphii</taxon>
        <taxon>Galeoidea</taxon>
        <taxon>Orectolobiformes</taxon>
        <taxon>Hemiscylliidae</taxon>
        <taxon>Chiloscyllium</taxon>
    </lineage>
</organism>
<evidence type="ECO:0000256" key="6">
    <source>
        <dbReference type="RuleBase" id="RU000682"/>
    </source>
</evidence>
<accession>A0A401RVX1</accession>
<dbReference type="InterPro" id="IPR001356">
    <property type="entry name" value="HD"/>
</dbReference>
<evidence type="ECO:0000256" key="7">
    <source>
        <dbReference type="SAM" id="MobiDB-lite"/>
    </source>
</evidence>
<dbReference type="OrthoDB" id="6159439at2759"/>
<dbReference type="GO" id="GO:0030154">
    <property type="term" value="P:cell differentiation"/>
    <property type="evidence" value="ECO:0007669"/>
    <property type="project" value="TreeGrafter"/>
</dbReference>
<feature type="compositionally biased region" description="Polar residues" evidence="7">
    <location>
        <begin position="72"/>
        <end position="81"/>
    </location>
</feature>
<feature type="compositionally biased region" description="Basic and acidic residues" evidence="7">
    <location>
        <begin position="123"/>
        <end position="143"/>
    </location>
</feature>
<proteinExistence type="predicted"/>
<evidence type="ECO:0000259" key="8">
    <source>
        <dbReference type="PROSITE" id="PS50071"/>
    </source>
</evidence>
<feature type="compositionally biased region" description="Basic and acidic residues" evidence="7">
    <location>
        <begin position="154"/>
        <end position="167"/>
    </location>
</feature>
<dbReference type="PROSITE" id="PS50071">
    <property type="entry name" value="HOMEOBOX_2"/>
    <property type="match status" value="1"/>
</dbReference>
<dbReference type="GO" id="GO:0000978">
    <property type="term" value="F:RNA polymerase II cis-regulatory region sequence-specific DNA binding"/>
    <property type="evidence" value="ECO:0007669"/>
    <property type="project" value="TreeGrafter"/>
</dbReference>
<feature type="compositionally biased region" description="Basic and acidic residues" evidence="7">
    <location>
        <begin position="82"/>
        <end position="95"/>
    </location>
</feature>
<evidence type="ECO:0000256" key="4">
    <source>
        <dbReference type="ARBA" id="ARBA00023242"/>
    </source>
</evidence>
<evidence type="ECO:0000313" key="10">
    <source>
        <dbReference type="Proteomes" id="UP000287033"/>
    </source>
</evidence>
<feature type="compositionally biased region" description="Polar residues" evidence="7">
    <location>
        <begin position="14"/>
        <end position="27"/>
    </location>
</feature>
<dbReference type="STRING" id="137246.A0A401RVX1"/>
<comment type="caution">
    <text evidence="9">The sequence shown here is derived from an EMBL/GenBank/DDBJ whole genome shotgun (WGS) entry which is preliminary data.</text>
</comment>
<evidence type="ECO:0000256" key="5">
    <source>
        <dbReference type="PROSITE-ProRule" id="PRU00108"/>
    </source>
</evidence>
<dbReference type="GO" id="GO:0000981">
    <property type="term" value="F:DNA-binding transcription factor activity, RNA polymerase II-specific"/>
    <property type="evidence" value="ECO:0007669"/>
    <property type="project" value="InterPro"/>
</dbReference>
<protein>
    <recommendedName>
        <fullName evidence="8">Homeobox domain-containing protein</fullName>
    </recommendedName>
</protein>
<feature type="region of interest" description="Disordered" evidence="7">
    <location>
        <begin position="1"/>
        <end position="167"/>
    </location>
</feature>
<feature type="compositionally biased region" description="Basic and acidic residues" evidence="7">
    <location>
        <begin position="47"/>
        <end position="61"/>
    </location>
</feature>
<name>A0A401RVX1_CHIPU</name>
<keyword evidence="4 5" id="KW-0539">Nucleus</keyword>
<dbReference type="InterPro" id="IPR017970">
    <property type="entry name" value="Homeobox_CS"/>
</dbReference>
<dbReference type="InterPro" id="IPR050394">
    <property type="entry name" value="Homeobox_NK-like"/>
</dbReference>
<feature type="DNA-binding region" description="Homeobox" evidence="5">
    <location>
        <begin position="166"/>
        <end position="225"/>
    </location>
</feature>
<dbReference type="PANTHER" id="PTHR24340">
    <property type="entry name" value="HOMEOBOX PROTEIN NKX"/>
    <property type="match status" value="1"/>
</dbReference>
<dbReference type="PROSITE" id="PS00027">
    <property type="entry name" value="HOMEOBOX_1"/>
    <property type="match status" value="1"/>
</dbReference>
<dbReference type="AlphaFoldDB" id="A0A401RVX1"/>
<evidence type="ECO:0000256" key="2">
    <source>
        <dbReference type="ARBA" id="ARBA00023125"/>
    </source>
</evidence>
<dbReference type="PANTHER" id="PTHR24340:SF112">
    <property type="entry name" value="VENT HOMEOBOX"/>
    <property type="match status" value="1"/>
</dbReference>
<reference evidence="9 10" key="1">
    <citation type="journal article" date="2018" name="Nat. Ecol. Evol.">
        <title>Shark genomes provide insights into elasmobranch evolution and the origin of vertebrates.</title>
        <authorList>
            <person name="Hara Y"/>
            <person name="Yamaguchi K"/>
            <person name="Onimaru K"/>
            <person name="Kadota M"/>
            <person name="Koyanagi M"/>
            <person name="Keeley SD"/>
            <person name="Tatsumi K"/>
            <person name="Tanaka K"/>
            <person name="Motone F"/>
            <person name="Kageyama Y"/>
            <person name="Nozu R"/>
            <person name="Adachi N"/>
            <person name="Nishimura O"/>
            <person name="Nakagawa R"/>
            <person name="Tanegashima C"/>
            <person name="Kiyatake I"/>
            <person name="Matsumoto R"/>
            <person name="Murakumo K"/>
            <person name="Nishida K"/>
            <person name="Terakita A"/>
            <person name="Kuratani S"/>
            <person name="Sato K"/>
            <person name="Hyodo S Kuraku.S."/>
        </authorList>
    </citation>
    <scope>NUCLEOTIDE SEQUENCE [LARGE SCALE GENOMIC DNA]</scope>
</reference>
<sequence length="312" mass="34721">MEISAAKGHINSKLLASNSDGSESTGVTKHREMMVKGNFSIDWLARSSREGYTKEKAEEHSPGLPLSPSFCPLNSTQPRTDISQERRTEPRDPPSEQKGQALPWMGECGQEPALKDSAGAELSGREDCWASESESGRSDCTVREEEDEEEEGEQADRNPEADGDGPRRVRTAFTAQQLHKLEKKFKRHTYLGAAERSRLAALLHLSETQVKTWFQNRRMKLKRQLQDLYSVSFAGPALLTSPARMREPLLPPSSFPGYYLQAARGSHPFPQAAYQQPVAGHCPNVEESLSQYQAFLYPLLLNPSPGGLYICS</sequence>
<dbReference type="OMA" id="RHTYLGA"/>
<comment type="subcellular location">
    <subcellularLocation>
        <location evidence="1 5 6">Nucleus</location>
    </subcellularLocation>
</comment>
<evidence type="ECO:0000256" key="1">
    <source>
        <dbReference type="ARBA" id="ARBA00004123"/>
    </source>
</evidence>
<dbReference type="SUPFAM" id="SSF46689">
    <property type="entry name" value="Homeodomain-like"/>
    <property type="match status" value="1"/>
</dbReference>
<gene>
    <name evidence="9" type="ORF">chiPu_0000697</name>
</gene>
<keyword evidence="10" id="KW-1185">Reference proteome</keyword>
<dbReference type="CDD" id="cd00086">
    <property type="entry name" value="homeodomain"/>
    <property type="match status" value="1"/>
</dbReference>
<dbReference type="EMBL" id="BEZZ01000009">
    <property type="protein sequence ID" value="GCC22310.1"/>
    <property type="molecule type" value="Genomic_DNA"/>
</dbReference>
<evidence type="ECO:0000256" key="3">
    <source>
        <dbReference type="ARBA" id="ARBA00023155"/>
    </source>
</evidence>
<evidence type="ECO:0000313" key="9">
    <source>
        <dbReference type="EMBL" id="GCC22310.1"/>
    </source>
</evidence>
<feature type="domain" description="Homeobox" evidence="8">
    <location>
        <begin position="164"/>
        <end position="224"/>
    </location>
</feature>
<keyword evidence="3 5" id="KW-0371">Homeobox</keyword>
<dbReference type="SMART" id="SM00389">
    <property type="entry name" value="HOX"/>
    <property type="match status" value="1"/>
</dbReference>
<dbReference type="Pfam" id="PF00046">
    <property type="entry name" value="Homeodomain"/>
    <property type="match status" value="1"/>
</dbReference>
<keyword evidence="2 5" id="KW-0238">DNA-binding</keyword>
<dbReference type="Proteomes" id="UP000287033">
    <property type="component" value="Unassembled WGS sequence"/>
</dbReference>
<feature type="compositionally biased region" description="Acidic residues" evidence="7">
    <location>
        <begin position="144"/>
        <end position="153"/>
    </location>
</feature>
<dbReference type="Gene3D" id="1.10.10.60">
    <property type="entry name" value="Homeodomain-like"/>
    <property type="match status" value="1"/>
</dbReference>
<dbReference type="GO" id="GO:0005634">
    <property type="term" value="C:nucleus"/>
    <property type="evidence" value="ECO:0007669"/>
    <property type="project" value="UniProtKB-SubCell"/>
</dbReference>
<dbReference type="InterPro" id="IPR009057">
    <property type="entry name" value="Homeodomain-like_sf"/>
</dbReference>